<dbReference type="Proteomes" id="UP000324638">
    <property type="component" value="Unassembled WGS sequence"/>
</dbReference>
<dbReference type="PIRSF" id="PIRSF002741">
    <property type="entry name" value="MppA"/>
    <property type="match status" value="1"/>
</dbReference>
<dbReference type="InterPro" id="IPR039424">
    <property type="entry name" value="SBP_5"/>
</dbReference>
<evidence type="ECO:0000313" key="6">
    <source>
        <dbReference type="EMBL" id="TXJ20577.1"/>
    </source>
</evidence>
<organism evidence="6 7">
    <name type="scientific">Brachyspira aalborgi</name>
    <dbReference type="NCBI Taxonomy" id="29522"/>
    <lineage>
        <taxon>Bacteria</taxon>
        <taxon>Pseudomonadati</taxon>
        <taxon>Spirochaetota</taxon>
        <taxon>Spirochaetia</taxon>
        <taxon>Brachyspirales</taxon>
        <taxon>Brachyspiraceae</taxon>
        <taxon>Brachyspira</taxon>
    </lineage>
</organism>
<dbReference type="Gene3D" id="3.40.190.10">
    <property type="entry name" value="Periplasmic binding protein-like II"/>
    <property type="match status" value="1"/>
</dbReference>
<dbReference type="RefSeq" id="WP_147738720.1">
    <property type="nucleotide sequence ID" value="NZ_SAXU01000001.1"/>
</dbReference>
<dbReference type="Gene3D" id="3.10.105.10">
    <property type="entry name" value="Dipeptide-binding Protein, Domain 3"/>
    <property type="match status" value="1"/>
</dbReference>
<dbReference type="GO" id="GO:1904680">
    <property type="term" value="F:peptide transmembrane transporter activity"/>
    <property type="evidence" value="ECO:0007669"/>
    <property type="project" value="TreeGrafter"/>
</dbReference>
<dbReference type="GO" id="GO:0030288">
    <property type="term" value="C:outer membrane-bounded periplasmic space"/>
    <property type="evidence" value="ECO:0007669"/>
    <property type="project" value="UniProtKB-ARBA"/>
</dbReference>
<dbReference type="GO" id="GO:0043190">
    <property type="term" value="C:ATP-binding cassette (ABC) transporter complex"/>
    <property type="evidence" value="ECO:0007669"/>
    <property type="project" value="InterPro"/>
</dbReference>
<dbReference type="FunFam" id="3.10.105.10:FF:000001">
    <property type="entry name" value="Oligopeptide ABC transporter, oligopeptide-binding protein"/>
    <property type="match status" value="1"/>
</dbReference>
<dbReference type="InterPro" id="IPR030678">
    <property type="entry name" value="Peptide/Ni-bd"/>
</dbReference>
<proteinExistence type="inferred from homology"/>
<keyword evidence="4" id="KW-0732">Signal</keyword>
<keyword evidence="3" id="KW-0813">Transport</keyword>
<accession>A0A5C8D508</accession>
<evidence type="ECO:0000313" key="7">
    <source>
        <dbReference type="Proteomes" id="UP000324638"/>
    </source>
</evidence>
<comment type="caution">
    <text evidence="6">The sequence shown here is derived from an EMBL/GenBank/DDBJ whole genome shotgun (WGS) entry which is preliminary data.</text>
</comment>
<dbReference type="PROSITE" id="PS51257">
    <property type="entry name" value="PROKAR_LIPOPROTEIN"/>
    <property type="match status" value="1"/>
</dbReference>
<dbReference type="PANTHER" id="PTHR30290:SF10">
    <property type="entry name" value="PERIPLASMIC OLIGOPEPTIDE-BINDING PROTEIN-RELATED"/>
    <property type="match status" value="1"/>
</dbReference>
<dbReference type="Gene3D" id="3.90.76.10">
    <property type="entry name" value="Dipeptide-binding Protein, Domain 1"/>
    <property type="match status" value="1"/>
</dbReference>
<dbReference type="CDD" id="cd08504">
    <property type="entry name" value="PBP2_OppA"/>
    <property type="match status" value="1"/>
</dbReference>
<sequence length="538" mass="61447">MKNLIILFTTLFLLVFVSCDNQKSKNSFKEGEISINLGGEPRTLDPTLNSLSFGSIYMIHFFEGLTKRDIKDNVVPGMAESWDISKDGLKYTFHLRTNAKWSDGKSVIASDFEYALKRAANPKTAATYSHMLNVIKNARLIISGKAEVDDLQVKALDDYTLEIILENPTPYFLEYISVSSPYFPVRKDIIETYGDNWSRNPETYIVNGPYIMTERKQDEKIVMEVNSNYYDKDYIVAEKINILIMDDSNTALAAMKNGDLQFSVIEAPMGEIPSLMKENYILQEPAYGIYFLEINSQKGVLTNKNIRKALSLAFDRNYIISNVTKMNQIPAGAFVSPNLKDYDGKDFRANGGNYIDIDNYQNNVDKAKKLMADAGYPNGENFPVLEIRTTPGYFTLICEAIQDMYRSNLGIDILIKSEEYNATYQAMIQKDYDLARTGWTADFSEPMAMLNFFSKTSAVNHTGFESEEFNNLLEFASKTQNQKERMEALHKAENILFDYMPVIPIIYRMDPFMISPKLKGAIFNPLGRYKFNYAYIEK</sequence>
<evidence type="ECO:0000259" key="5">
    <source>
        <dbReference type="Pfam" id="PF00496"/>
    </source>
</evidence>
<dbReference type="FunFam" id="3.90.76.10:FF:000001">
    <property type="entry name" value="Oligopeptide ABC transporter substrate-binding protein"/>
    <property type="match status" value="1"/>
</dbReference>
<dbReference type="GO" id="GO:0015833">
    <property type="term" value="P:peptide transport"/>
    <property type="evidence" value="ECO:0007669"/>
    <property type="project" value="TreeGrafter"/>
</dbReference>
<evidence type="ECO:0000256" key="3">
    <source>
        <dbReference type="ARBA" id="ARBA00022448"/>
    </source>
</evidence>
<comment type="similarity">
    <text evidence="2">Belongs to the bacterial solute-binding protein 5 family.</text>
</comment>
<dbReference type="AlphaFoldDB" id="A0A5C8D508"/>
<evidence type="ECO:0000256" key="2">
    <source>
        <dbReference type="ARBA" id="ARBA00005695"/>
    </source>
</evidence>
<protein>
    <submittedName>
        <fullName evidence="6">Peptide ABC transporter substrate-binding protein</fullName>
    </submittedName>
</protein>
<evidence type="ECO:0000256" key="1">
    <source>
        <dbReference type="ARBA" id="ARBA00004196"/>
    </source>
</evidence>
<name>A0A5C8D508_9SPIR</name>
<comment type="subcellular location">
    <subcellularLocation>
        <location evidence="1">Cell envelope</location>
    </subcellularLocation>
</comment>
<feature type="domain" description="Solute-binding protein family 5" evidence="5">
    <location>
        <begin position="73"/>
        <end position="458"/>
    </location>
</feature>
<dbReference type="Pfam" id="PF00496">
    <property type="entry name" value="SBP_bac_5"/>
    <property type="match status" value="1"/>
</dbReference>
<evidence type="ECO:0000256" key="4">
    <source>
        <dbReference type="ARBA" id="ARBA00022729"/>
    </source>
</evidence>
<dbReference type="InterPro" id="IPR000914">
    <property type="entry name" value="SBP_5_dom"/>
</dbReference>
<dbReference type="EMBL" id="SAXU01000001">
    <property type="protein sequence ID" value="TXJ20577.1"/>
    <property type="molecule type" value="Genomic_DNA"/>
</dbReference>
<dbReference type="PANTHER" id="PTHR30290">
    <property type="entry name" value="PERIPLASMIC BINDING COMPONENT OF ABC TRANSPORTER"/>
    <property type="match status" value="1"/>
</dbReference>
<dbReference type="SUPFAM" id="SSF53850">
    <property type="entry name" value="Periplasmic binding protein-like II"/>
    <property type="match status" value="1"/>
</dbReference>
<reference evidence="6 7" key="1">
    <citation type="journal article" date="1992" name="Lakartidningen">
        <title>[Penicillin V and not amoxicillin is the first choice preparation in acute otitis].</title>
        <authorList>
            <person name="Kamme C."/>
            <person name="Lundgren K."/>
            <person name="Prellner K."/>
        </authorList>
    </citation>
    <scope>NUCLEOTIDE SEQUENCE [LARGE SCALE GENOMIC DNA]</scope>
    <source>
        <strain evidence="6 7">513A</strain>
    </source>
</reference>
<gene>
    <name evidence="6" type="ORF">EPJ79_05400</name>
</gene>